<dbReference type="Proteomes" id="UP000282876">
    <property type="component" value="Unassembled WGS sequence"/>
</dbReference>
<evidence type="ECO:0000256" key="1">
    <source>
        <dbReference type="ARBA" id="ARBA00006138"/>
    </source>
</evidence>
<keyword evidence="7" id="KW-1185">Reference proteome</keyword>
<accession>A0A437AKL9</accession>
<gene>
    <name evidence="6" type="ORF">TUBRATIS_18030</name>
</gene>
<dbReference type="OrthoDB" id="6605928at2759"/>
<dbReference type="InterPro" id="IPR004907">
    <property type="entry name" value="ATPase_V1-cplx_csu"/>
</dbReference>
<sequence length="357" mass="42290">MLVITGLPDQQSKLLQSHQEEVKIQKLDLQSISCNGLASIISASEKLYELEKRLNNIINAIYTFLNVNYQEESKELSKEFDKLSFENNFFTKLIQKNLPLKSKRKLSERRMTIEDYISRTESIFREIEKNYSEKHSDFVKYIKRNVVEKRKIGNDLKTAALNNFCKEEKHEFLQIFYVVRNKKNKNPISSLFDNEKLVYHSIKIVAQDESDELISFYGMKSTEEKVKLDCKKYDFIYKSFLTEEQFENIKKNLDDFEETKKSHFIFLKDSFFELTGLICNFKFSKAYLDSILSYGLPPDYVFYAMKSNKNKYLNEFLLKFAKETEHLIDQKKYAGKLYGDLVVVNVSLPFYEEEEDK</sequence>
<dbReference type="STRING" id="291195.A0A437AKL9"/>
<dbReference type="AlphaFoldDB" id="A0A437AKL9"/>
<name>A0A437AKL9_9MICR</name>
<evidence type="ECO:0000256" key="2">
    <source>
        <dbReference type="ARBA" id="ARBA00022448"/>
    </source>
</evidence>
<evidence type="ECO:0000256" key="5">
    <source>
        <dbReference type="RuleBase" id="RU364010"/>
    </source>
</evidence>
<reference evidence="6 7" key="1">
    <citation type="submission" date="2018-10" db="EMBL/GenBank/DDBJ databases">
        <title>Draft genome sequence of the microsporidian Tubulinosema ratisbonensis.</title>
        <authorList>
            <person name="Polonais V."/>
            <person name="Peyretaillade E."/>
            <person name="Niehus S."/>
            <person name="Wawrzyniak I."/>
            <person name="Franchet A."/>
            <person name="Gaspin C."/>
            <person name="Reichstadt M."/>
            <person name="Belser C."/>
            <person name="Labadie K."/>
            <person name="Delbac F."/>
            <person name="Ferrandon D."/>
        </authorList>
    </citation>
    <scope>NUCLEOTIDE SEQUENCE [LARGE SCALE GENOMIC DNA]</scope>
    <source>
        <strain evidence="6 7">Franzen</strain>
    </source>
</reference>
<dbReference type="Gene3D" id="3.30.70.100">
    <property type="match status" value="1"/>
</dbReference>
<dbReference type="InterPro" id="IPR036132">
    <property type="entry name" value="Vac_ATP_synth_c_sf"/>
</dbReference>
<comment type="function">
    <text evidence="5">Subunit of the V1 complex of vacuolar(H+)-ATPase (V-ATPase), a multisubunit enzyme composed of a peripheral complex (V1) that hydrolyzes ATP and a membrane integral complex (V0) that translocates protons. V-ATPase is responsible for acidifying and maintaining the pH of intracellular compartments and in some cell types, is targeted to the plasma membrane, where it is responsible for acidifying the extracellular environment. Subunit C is necessary for the assembly of the catalytic sector of the enzyme and is likely to have a specific function in its catalytic activity.</text>
</comment>
<comment type="similarity">
    <text evidence="1 5">Belongs to the V-ATPase C subunit family.</text>
</comment>
<dbReference type="GO" id="GO:0033180">
    <property type="term" value="C:proton-transporting V-type ATPase, V1 domain"/>
    <property type="evidence" value="ECO:0007669"/>
    <property type="project" value="InterPro"/>
</dbReference>
<dbReference type="EMBL" id="RCSS01000427">
    <property type="protein sequence ID" value="RVD91735.1"/>
    <property type="molecule type" value="Genomic_DNA"/>
</dbReference>
<evidence type="ECO:0000313" key="6">
    <source>
        <dbReference type="EMBL" id="RVD91735.1"/>
    </source>
</evidence>
<comment type="subunit">
    <text evidence="5">V-ATPase is a heteromultimeric enzyme composed of a peripheral catalytic V1 complex (components A to H) attached to an integral membrane V0 proton pore complex.</text>
</comment>
<evidence type="ECO:0000256" key="3">
    <source>
        <dbReference type="ARBA" id="ARBA00022781"/>
    </source>
</evidence>
<dbReference type="Gene3D" id="3.30.70.1180">
    <property type="entry name" value="Vacuolar atp synthase subunit c, domain 1"/>
    <property type="match status" value="1"/>
</dbReference>
<keyword evidence="2 5" id="KW-0813">Transport</keyword>
<evidence type="ECO:0000256" key="4">
    <source>
        <dbReference type="ARBA" id="ARBA00023065"/>
    </source>
</evidence>
<keyword evidence="3 5" id="KW-0375">Hydrogen ion transport</keyword>
<dbReference type="SUPFAM" id="SSF118203">
    <property type="entry name" value="Vacuolar ATP synthase subunit C"/>
    <property type="match status" value="1"/>
</dbReference>
<dbReference type="Gene3D" id="1.20.1460.10">
    <property type="entry name" value="subunit c (vma5p) of the yeast v-atpase, domain 2"/>
    <property type="match status" value="1"/>
</dbReference>
<evidence type="ECO:0000313" key="7">
    <source>
        <dbReference type="Proteomes" id="UP000282876"/>
    </source>
</evidence>
<dbReference type="Pfam" id="PF03223">
    <property type="entry name" value="V-ATPase_C"/>
    <property type="match status" value="1"/>
</dbReference>
<dbReference type="GO" id="GO:0046961">
    <property type="term" value="F:proton-transporting ATPase activity, rotational mechanism"/>
    <property type="evidence" value="ECO:0007669"/>
    <property type="project" value="InterPro"/>
</dbReference>
<dbReference type="VEuPathDB" id="MicrosporidiaDB:TUBRATIS_18030"/>
<comment type="caution">
    <text evidence="6">The sequence shown here is derived from an EMBL/GenBank/DDBJ whole genome shotgun (WGS) entry which is preliminary data.</text>
</comment>
<organism evidence="6 7">
    <name type="scientific">Tubulinosema ratisbonensis</name>
    <dbReference type="NCBI Taxonomy" id="291195"/>
    <lineage>
        <taxon>Eukaryota</taxon>
        <taxon>Fungi</taxon>
        <taxon>Fungi incertae sedis</taxon>
        <taxon>Microsporidia</taxon>
        <taxon>Tubulinosematoidea</taxon>
        <taxon>Tubulinosematidae</taxon>
        <taxon>Tubulinosema</taxon>
    </lineage>
</organism>
<protein>
    <recommendedName>
        <fullName evidence="5">V-type proton ATPase subunit C</fullName>
    </recommendedName>
</protein>
<keyword evidence="4 5" id="KW-0406">Ion transport</keyword>
<proteinExistence type="inferred from homology"/>